<reference evidence="1 2" key="1">
    <citation type="submission" date="2016-10" db="EMBL/GenBank/DDBJ databases">
        <authorList>
            <person name="de Groot N.N."/>
        </authorList>
    </citation>
    <scope>NUCLEOTIDE SEQUENCE [LARGE SCALE GENOMIC DNA]</scope>
    <source>
        <strain evidence="1 2">Z108</strain>
    </source>
</reference>
<evidence type="ECO:0000313" key="1">
    <source>
        <dbReference type="EMBL" id="SFI01811.1"/>
    </source>
</evidence>
<gene>
    <name evidence="1" type="ORF">SAMN04487861_11175</name>
</gene>
<organism evidence="1 2">
    <name type="scientific">Selenomonas ruminantium</name>
    <dbReference type="NCBI Taxonomy" id="971"/>
    <lineage>
        <taxon>Bacteria</taxon>
        <taxon>Bacillati</taxon>
        <taxon>Bacillota</taxon>
        <taxon>Negativicutes</taxon>
        <taxon>Selenomonadales</taxon>
        <taxon>Selenomonadaceae</taxon>
        <taxon>Selenomonas</taxon>
    </lineage>
</organism>
<name>A0A1I3ET37_SELRU</name>
<dbReference type="Proteomes" id="UP000183639">
    <property type="component" value="Unassembled WGS sequence"/>
</dbReference>
<dbReference type="OrthoDB" id="1664688at2"/>
<dbReference type="AlphaFoldDB" id="A0A1I3ET37"/>
<dbReference type="EMBL" id="FOQK01000011">
    <property type="protein sequence ID" value="SFI01811.1"/>
    <property type="molecule type" value="Genomic_DNA"/>
</dbReference>
<sequence>MIETSVNTDGYEVAFRGHKYHFTARKFYDDKFSVQLPDSFVSMPEHVREIYQPGSHPGQVLLADDAGQFSFGLLKAEEKIDAAIMEKQVELCKVVLPKMAAGVHVYEADILDGVYQPIAYFEYINDGLLERMYNCMFLTGLEGHMVWGSISFSYNDRKLNELAKEIACSCHDLTIDRDCTEEKENEYNK</sequence>
<proteinExistence type="predicted"/>
<dbReference type="RefSeq" id="WP_075443458.1">
    <property type="nucleotide sequence ID" value="NZ_FOQK01000011.1"/>
</dbReference>
<protein>
    <submittedName>
        <fullName evidence="1">Uncharacterized protein</fullName>
    </submittedName>
</protein>
<accession>A0A1I3ET37</accession>
<evidence type="ECO:0000313" key="2">
    <source>
        <dbReference type="Proteomes" id="UP000183639"/>
    </source>
</evidence>